<evidence type="ECO:0000256" key="7">
    <source>
        <dbReference type="ARBA" id="ARBA00023239"/>
    </source>
</evidence>
<reference evidence="10" key="1">
    <citation type="submission" date="2016-10" db="EMBL/GenBank/DDBJ databases">
        <authorList>
            <person name="Varghese N."/>
            <person name="Submissions S."/>
        </authorList>
    </citation>
    <scope>NUCLEOTIDE SEQUENCE [LARGE SCALE GENOMIC DNA]</scope>
    <source>
        <strain evidence="10">ATCC 700379</strain>
    </source>
</reference>
<sequence length="223" mass="25975">MCGRFTVIAPYDYIAYRFRVQHTSGEEHYETSYNVAPGQNILTVIRGTNGNRMGYLRWGLIPSWAKDAKIGYKLINARAESITEKPSFRDSFRRRRCVIVADSFYEWSHHVPKEKVPYRFMMKSGDLFAMAGLWDSWTSKDHRVIYSCTIITTEANELMKPIHDRMPVVLAKEDEAAWLDPLSETQTLKLMLRPHDSNQMQRYEVSKDVNSARNNAPYLIEKL</sequence>
<keyword evidence="4 8" id="KW-0378">Hydrolase</keyword>
<dbReference type="Pfam" id="PF02586">
    <property type="entry name" value="SRAP"/>
    <property type="match status" value="1"/>
</dbReference>
<dbReference type="AlphaFoldDB" id="A0A1I2NNJ4"/>
<evidence type="ECO:0000256" key="2">
    <source>
        <dbReference type="ARBA" id="ARBA00022670"/>
    </source>
</evidence>
<dbReference type="InterPro" id="IPR003738">
    <property type="entry name" value="SRAP"/>
</dbReference>
<proteinExistence type="inferred from homology"/>
<name>A0A1I2NNJ4_9BACL</name>
<evidence type="ECO:0000256" key="4">
    <source>
        <dbReference type="ARBA" id="ARBA00022801"/>
    </source>
</evidence>
<protein>
    <recommendedName>
        <fullName evidence="8">Abasic site processing protein</fullName>
        <ecNumber evidence="8">3.4.-.-</ecNumber>
    </recommendedName>
</protein>
<keyword evidence="2 8" id="KW-0645">Protease</keyword>
<dbReference type="EC" id="3.4.-.-" evidence="8"/>
<organism evidence="9 10">
    <name type="scientific">Sporolactobacillus nakayamae</name>
    <dbReference type="NCBI Taxonomy" id="269670"/>
    <lineage>
        <taxon>Bacteria</taxon>
        <taxon>Bacillati</taxon>
        <taxon>Bacillota</taxon>
        <taxon>Bacilli</taxon>
        <taxon>Bacillales</taxon>
        <taxon>Sporolactobacillaceae</taxon>
        <taxon>Sporolactobacillus</taxon>
    </lineage>
</organism>
<dbReference type="GO" id="GO:0016829">
    <property type="term" value="F:lyase activity"/>
    <property type="evidence" value="ECO:0007669"/>
    <property type="project" value="UniProtKB-KW"/>
</dbReference>
<dbReference type="GO" id="GO:0008233">
    <property type="term" value="F:peptidase activity"/>
    <property type="evidence" value="ECO:0007669"/>
    <property type="project" value="UniProtKB-KW"/>
</dbReference>
<evidence type="ECO:0000313" key="9">
    <source>
        <dbReference type="EMBL" id="SFG05474.1"/>
    </source>
</evidence>
<comment type="similarity">
    <text evidence="1 8">Belongs to the SOS response-associated peptidase family.</text>
</comment>
<dbReference type="InterPro" id="IPR036590">
    <property type="entry name" value="SRAP-like"/>
</dbReference>
<evidence type="ECO:0000256" key="1">
    <source>
        <dbReference type="ARBA" id="ARBA00008136"/>
    </source>
</evidence>
<accession>A0A1I2NNJ4</accession>
<evidence type="ECO:0000256" key="8">
    <source>
        <dbReference type="RuleBase" id="RU364100"/>
    </source>
</evidence>
<keyword evidence="3" id="KW-0227">DNA damage</keyword>
<evidence type="ECO:0000256" key="5">
    <source>
        <dbReference type="ARBA" id="ARBA00023124"/>
    </source>
</evidence>
<dbReference type="Gene3D" id="3.90.1680.10">
    <property type="entry name" value="SOS response associated peptidase-like"/>
    <property type="match status" value="1"/>
</dbReference>
<evidence type="ECO:0000256" key="3">
    <source>
        <dbReference type="ARBA" id="ARBA00022763"/>
    </source>
</evidence>
<dbReference type="GO" id="GO:0003697">
    <property type="term" value="F:single-stranded DNA binding"/>
    <property type="evidence" value="ECO:0007669"/>
    <property type="project" value="InterPro"/>
</dbReference>
<dbReference type="PANTHER" id="PTHR13604:SF0">
    <property type="entry name" value="ABASIC SITE PROCESSING PROTEIN HMCES"/>
    <property type="match status" value="1"/>
</dbReference>
<keyword evidence="10" id="KW-1185">Reference proteome</keyword>
<dbReference type="OrthoDB" id="9782620at2"/>
<dbReference type="GO" id="GO:0006508">
    <property type="term" value="P:proteolysis"/>
    <property type="evidence" value="ECO:0007669"/>
    <property type="project" value="UniProtKB-KW"/>
</dbReference>
<dbReference type="EMBL" id="FOOY01000004">
    <property type="protein sequence ID" value="SFG05474.1"/>
    <property type="molecule type" value="Genomic_DNA"/>
</dbReference>
<dbReference type="RefSeq" id="WP_093669735.1">
    <property type="nucleotide sequence ID" value="NZ_FOOY01000004.1"/>
</dbReference>
<evidence type="ECO:0000313" key="10">
    <source>
        <dbReference type="Proteomes" id="UP000198752"/>
    </source>
</evidence>
<gene>
    <name evidence="9" type="ORF">SAMN02982927_00483</name>
</gene>
<evidence type="ECO:0000256" key="6">
    <source>
        <dbReference type="ARBA" id="ARBA00023125"/>
    </source>
</evidence>
<dbReference type="STRING" id="269670.SAMN02982927_00483"/>
<dbReference type="PANTHER" id="PTHR13604">
    <property type="entry name" value="DC12-RELATED"/>
    <property type="match status" value="1"/>
</dbReference>
<dbReference type="GO" id="GO:0106300">
    <property type="term" value="P:protein-DNA covalent cross-linking repair"/>
    <property type="evidence" value="ECO:0007669"/>
    <property type="project" value="InterPro"/>
</dbReference>
<dbReference type="Proteomes" id="UP000198752">
    <property type="component" value="Unassembled WGS sequence"/>
</dbReference>
<keyword evidence="7" id="KW-0456">Lyase</keyword>
<keyword evidence="5" id="KW-0190">Covalent protein-DNA linkage</keyword>
<dbReference type="SUPFAM" id="SSF143081">
    <property type="entry name" value="BB1717-like"/>
    <property type="match status" value="1"/>
</dbReference>
<keyword evidence="6" id="KW-0238">DNA-binding</keyword>